<dbReference type="Pfam" id="PF03188">
    <property type="entry name" value="Cytochrom_B561"/>
    <property type="match status" value="1"/>
</dbReference>
<dbReference type="GO" id="GO:0016020">
    <property type="term" value="C:membrane"/>
    <property type="evidence" value="ECO:0007669"/>
    <property type="project" value="UniProtKB-SubCell"/>
</dbReference>
<feature type="transmembrane region" description="Helical" evidence="8">
    <location>
        <begin position="251"/>
        <end position="270"/>
    </location>
</feature>
<dbReference type="PROSITE" id="PS50939">
    <property type="entry name" value="CYTOCHROME_B561"/>
    <property type="match status" value="1"/>
</dbReference>
<dbReference type="PANTHER" id="PTHR23130">
    <property type="entry name" value="CYTOCHROME B561 AND DOMON DOMAIN-CONTAINING PROTEIN"/>
    <property type="match status" value="1"/>
</dbReference>
<keyword evidence="2" id="KW-0813">Transport</keyword>
<evidence type="ECO:0000313" key="12">
    <source>
        <dbReference type="EMBL" id="RNA13343.1"/>
    </source>
</evidence>
<keyword evidence="7 8" id="KW-0472">Membrane</keyword>
<evidence type="ECO:0000256" key="4">
    <source>
        <dbReference type="ARBA" id="ARBA00022729"/>
    </source>
</evidence>
<dbReference type="STRING" id="10195.A0A3M7QPZ2"/>
<keyword evidence="13" id="KW-1185">Reference proteome</keyword>
<dbReference type="PROSITE" id="PS50836">
    <property type="entry name" value="DOMON"/>
    <property type="match status" value="1"/>
</dbReference>
<keyword evidence="3 8" id="KW-0812">Transmembrane</keyword>
<evidence type="ECO:0000313" key="13">
    <source>
        <dbReference type="Proteomes" id="UP000276133"/>
    </source>
</evidence>
<evidence type="ECO:0000256" key="6">
    <source>
        <dbReference type="ARBA" id="ARBA00022989"/>
    </source>
</evidence>
<name>A0A3M7QPZ2_BRAPC</name>
<evidence type="ECO:0000256" key="8">
    <source>
        <dbReference type="SAM" id="Phobius"/>
    </source>
</evidence>
<evidence type="ECO:0000256" key="3">
    <source>
        <dbReference type="ARBA" id="ARBA00022692"/>
    </source>
</evidence>
<dbReference type="CDD" id="cd08760">
    <property type="entry name" value="Cyt_b561_FRRS1_like"/>
    <property type="match status" value="1"/>
</dbReference>
<dbReference type="InterPro" id="IPR006593">
    <property type="entry name" value="Cyt_b561/ferric_Rdtase_TM"/>
</dbReference>
<keyword evidence="5" id="KW-0249">Electron transport</keyword>
<feature type="transmembrane region" description="Helical" evidence="8">
    <location>
        <begin position="282"/>
        <end position="303"/>
    </location>
</feature>
<evidence type="ECO:0000259" key="10">
    <source>
        <dbReference type="PROSITE" id="PS50836"/>
    </source>
</evidence>
<gene>
    <name evidence="12" type="ORF">BpHYR1_046496</name>
</gene>
<dbReference type="Proteomes" id="UP000276133">
    <property type="component" value="Unassembled WGS sequence"/>
</dbReference>
<accession>A0A3M7QPZ2</accession>
<reference evidence="12 13" key="1">
    <citation type="journal article" date="2018" name="Sci. Rep.">
        <title>Genomic signatures of local adaptation to the degree of environmental predictability in rotifers.</title>
        <authorList>
            <person name="Franch-Gras L."/>
            <person name="Hahn C."/>
            <person name="Garcia-Roger E.M."/>
            <person name="Carmona M.J."/>
            <person name="Serra M."/>
            <person name="Gomez A."/>
        </authorList>
    </citation>
    <scope>NUCLEOTIDE SEQUENCE [LARGE SCALE GENOMIC DNA]</scope>
    <source>
        <strain evidence="12">HYR1</strain>
    </source>
</reference>
<dbReference type="EMBL" id="REGN01005438">
    <property type="protein sequence ID" value="RNA13343.1"/>
    <property type="molecule type" value="Genomic_DNA"/>
</dbReference>
<evidence type="ECO:0000256" key="7">
    <source>
        <dbReference type="ARBA" id="ARBA00023136"/>
    </source>
</evidence>
<protein>
    <submittedName>
        <fullName evidence="12">Ferric-chelate reductase 1</fullName>
    </submittedName>
</protein>
<comment type="caution">
    <text evidence="12">The sequence shown here is derived from an EMBL/GenBank/DDBJ whole genome shotgun (WGS) entry which is preliminary data.</text>
</comment>
<dbReference type="SMART" id="SM00665">
    <property type="entry name" value="B561"/>
    <property type="match status" value="1"/>
</dbReference>
<comment type="subcellular location">
    <subcellularLocation>
        <location evidence="1">Membrane</location>
    </subcellularLocation>
</comment>
<dbReference type="OrthoDB" id="6418377at2759"/>
<feature type="domain" description="DOMON" evidence="10">
    <location>
        <begin position="44"/>
        <end position="166"/>
    </location>
</feature>
<proteinExistence type="predicted"/>
<dbReference type="InterPro" id="IPR005018">
    <property type="entry name" value="DOMON_domain"/>
</dbReference>
<feature type="transmembrane region" description="Helical" evidence="8">
    <location>
        <begin position="404"/>
        <end position="425"/>
    </location>
</feature>
<dbReference type="Pfam" id="PF03351">
    <property type="entry name" value="DOMON"/>
    <property type="match status" value="1"/>
</dbReference>
<evidence type="ECO:0000256" key="5">
    <source>
        <dbReference type="ARBA" id="ARBA00022982"/>
    </source>
</evidence>
<keyword evidence="6 8" id="KW-1133">Transmembrane helix</keyword>
<evidence type="ECO:0000256" key="2">
    <source>
        <dbReference type="ARBA" id="ARBA00022448"/>
    </source>
</evidence>
<evidence type="ECO:0000256" key="9">
    <source>
        <dbReference type="SAM" id="SignalP"/>
    </source>
</evidence>
<evidence type="ECO:0000256" key="1">
    <source>
        <dbReference type="ARBA" id="ARBA00004370"/>
    </source>
</evidence>
<dbReference type="Gene3D" id="1.20.120.1770">
    <property type="match status" value="1"/>
</dbReference>
<feature type="transmembrane region" description="Helical" evidence="8">
    <location>
        <begin position="351"/>
        <end position="370"/>
    </location>
</feature>
<organism evidence="12 13">
    <name type="scientific">Brachionus plicatilis</name>
    <name type="common">Marine rotifer</name>
    <name type="synonym">Brachionus muelleri</name>
    <dbReference type="NCBI Taxonomy" id="10195"/>
    <lineage>
        <taxon>Eukaryota</taxon>
        <taxon>Metazoa</taxon>
        <taxon>Spiralia</taxon>
        <taxon>Gnathifera</taxon>
        <taxon>Rotifera</taxon>
        <taxon>Eurotatoria</taxon>
        <taxon>Monogononta</taxon>
        <taxon>Pseudotrocha</taxon>
        <taxon>Ploima</taxon>
        <taxon>Brachionidae</taxon>
        <taxon>Brachionus</taxon>
    </lineage>
</organism>
<dbReference type="AlphaFoldDB" id="A0A3M7QPZ2"/>
<feature type="transmembrane region" description="Helical" evidence="8">
    <location>
        <begin position="324"/>
        <end position="345"/>
    </location>
</feature>
<evidence type="ECO:0000259" key="11">
    <source>
        <dbReference type="PROSITE" id="PS50939"/>
    </source>
</evidence>
<feature type="transmembrane region" description="Helical" evidence="8">
    <location>
        <begin position="209"/>
        <end position="230"/>
    </location>
</feature>
<dbReference type="PANTHER" id="PTHR23130:SF171">
    <property type="entry name" value="OS01G0895300 PROTEIN"/>
    <property type="match status" value="1"/>
</dbReference>
<feature type="signal peptide" evidence="9">
    <location>
        <begin position="1"/>
        <end position="21"/>
    </location>
</feature>
<keyword evidence="4 9" id="KW-0732">Signal</keyword>
<sequence length="443" mass="51620">MNQSFASIIFLFFLIKNSIVSQNDDCGTKYGCLKIPNDCQDLNCDYIVKWQDNGTYSHFVMQARPMQSSFYLAIGFSYDRKMGEDCVVMCKYSTSGRSSIEHYYNPRKEKTSEVLDPDNRSIGLTQSSVTIDDNFLTCSFKRLKSIENERDYFDLNEMYYLLMVKGYLDPDNEPINHKKNKFASSKEINFNFITKEENNSSLKYIKVHAILMTSIWMILATFGVIFARYFKFLNWYWSLFGTELWFAVHRAFMTLVPILTLIGFGAIFYAKDFEFIQPSLSLNFAHSSLGFITIAFSIIQPIYGVLRPSKNSENRTRFHWIHRIFGFLTILLAMASIVVGSVIFLNNEKMALFSAWIGWLATIVFLLEFANYKIKNKEKDEPLIETEDERSRSYHTLFDEKFKLLLLMTHAMASVIMIGLINLFINKQKLKPSVAIKWLSRYF</sequence>
<feature type="domain" description="Cytochrome b561" evidence="11">
    <location>
        <begin position="171"/>
        <end position="376"/>
    </location>
</feature>
<feature type="chain" id="PRO_5018298159" evidence="9">
    <location>
        <begin position="22"/>
        <end position="443"/>
    </location>
</feature>